<keyword evidence="2" id="KW-1185">Reference proteome</keyword>
<accession>A0A562QU01</accession>
<sequence>MPDFTIIDGGGPSDRDRVPSEEEFVDILRSLAATTLRTIRGAGKPHELIPLCSEVVQAASRFKDAAGHWPPAGMIAKALKMSDAVEDLYDRERAGKILERDIDRRNQDGTIDRHEAESAIKKGVLQIIASQLVDQPLQEKAGETEMRKGITDAIAARDKRQKYLQLESNTRK</sequence>
<organism evidence="1 2">
    <name type="scientific">Bradyrhizobium huanghuaihaiense</name>
    <dbReference type="NCBI Taxonomy" id="990078"/>
    <lineage>
        <taxon>Bacteria</taxon>
        <taxon>Pseudomonadati</taxon>
        <taxon>Pseudomonadota</taxon>
        <taxon>Alphaproteobacteria</taxon>
        <taxon>Hyphomicrobiales</taxon>
        <taxon>Nitrobacteraceae</taxon>
        <taxon>Bradyrhizobium</taxon>
    </lineage>
</organism>
<evidence type="ECO:0000313" key="2">
    <source>
        <dbReference type="Proteomes" id="UP000316291"/>
    </source>
</evidence>
<dbReference type="OrthoDB" id="8242966at2"/>
<comment type="caution">
    <text evidence="1">The sequence shown here is derived from an EMBL/GenBank/DDBJ whole genome shotgun (WGS) entry which is preliminary data.</text>
</comment>
<dbReference type="Proteomes" id="UP000316291">
    <property type="component" value="Unassembled WGS sequence"/>
</dbReference>
<name>A0A562QU01_9BRAD</name>
<evidence type="ECO:0000313" key="1">
    <source>
        <dbReference type="EMBL" id="TWI60252.1"/>
    </source>
</evidence>
<dbReference type="RefSeq" id="WP_145832110.1">
    <property type="nucleotide sequence ID" value="NZ_VLLA01000035.1"/>
</dbReference>
<gene>
    <name evidence="1" type="ORF">IQ16_07750</name>
</gene>
<dbReference type="AlphaFoldDB" id="A0A562QU01"/>
<protein>
    <submittedName>
        <fullName evidence="1">Uncharacterized protein</fullName>
    </submittedName>
</protein>
<reference evidence="1 2" key="1">
    <citation type="journal article" date="2015" name="Stand. Genomic Sci.">
        <title>Genomic Encyclopedia of Bacterial and Archaeal Type Strains, Phase III: the genomes of soil and plant-associated and newly described type strains.</title>
        <authorList>
            <person name="Whitman W.B."/>
            <person name="Woyke T."/>
            <person name="Klenk H.P."/>
            <person name="Zhou Y."/>
            <person name="Lilburn T.G."/>
            <person name="Beck B.J."/>
            <person name="De Vos P."/>
            <person name="Vandamme P."/>
            <person name="Eisen J.A."/>
            <person name="Garrity G."/>
            <person name="Hugenholtz P."/>
            <person name="Kyrpides N.C."/>
        </authorList>
    </citation>
    <scope>NUCLEOTIDE SEQUENCE [LARGE SCALE GENOMIC DNA]</scope>
    <source>
        <strain evidence="1 2">CGMCC 1.10948</strain>
    </source>
</reference>
<dbReference type="EMBL" id="VLLA01000035">
    <property type="protein sequence ID" value="TWI60252.1"/>
    <property type="molecule type" value="Genomic_DNA"/>
</dbReference>
<proteinExistence type="predicted"/>